<dbReference type="GO" id="GO:0031177">
    <property type="term" value="F:phosphopantetheine binding"/>
    <property type="evidence" value="ECO:0007669"/>
    <property type="project" value="TreeGrafter"/>
</dbReference>
<dbReference type="AlphaFoldDB" id="A0A395IBH1"/>
<dbReference type="GO" id="GO:0005737">
    <property type="term" value="C:cytoplasm"/>
    <property type="evidence" value="ECO:0007669"/>
    <property type="project" value="TreeGrafter"/>
</dbReference>
<organism evidence="6 7">
    <name type="scientific">Aspergillus homomorphus (strain CBS 101889)</name>
    <dbReference type="NCBI Taxonomy" id="1450537"/>
    <lineage>
        <taxon>Eukaryota</taxon>
        <taxon>Fungi</taxon>
        <taxon>Dikarya</taxon>
        <taxon>Ascomycota</taxon>
        <taxon>Pezizomycotina</taxon>
        <taxon>Eurotiomycetes</taxon>
        <taxon>Eurotiomycetidae</taxon>
        <taxon>Eurotiales</taxon>
        <taxon>Aspergillaceae</taxon>
        <taxon>Aspergillus</taxon>
        <taxon>Aspergillus subgen. Circumdati</taxon>
    </lineage>
</organism>
<evidence type="ECO:0000256" key="4">
    <source>
        <dbReference type="ARBA" id="ARBA00029454"/>
    </source>
</evidence>
<keyword evidence="7" id="KW-1185">Reference proteome</keyword>
<dbReference type="Pfam" id="PF00501">
    <property type="entry name" value="AMP-binding"/>
    <property type="match status" value="1"/>
</dbReference>
<dbReference type="InterPro" id="IPR023213">
    <property type="entry name" value="CAT-like_dom_sf"/>
</dbReference>
<name>A0A395IBH1_ASPHC</name>
<dbReference type="PANTHER" id="PTHR45527:SF1">
    <property type="entry name" value="FATTY ACID SYNTHASE"/>
    <property type="match status" value="1"/>
</dbReference>
<dbReference type="RefSeq" id="XP_025556469.1">
    <property type="nucleotide sequence ID" value="XM_025691389.1"/>
</dbReference>
<accession>A0A395IBH1</accession>
<dbReference type="InterPro" id="IPR045851">
    <property type="entry name" value="AMP-bd_C_sf"/>
</dbReference>
<dbReference type="Pfam" id="PF00550">
    <property type="entry name" value="PP-binding"/>
    <property type="match status" value="1"/>
</dbReference>
<dbReference type="OrthoDB" id="416786at2759"/>
<keyword evidence="3" id="KW-0436">Ligase</keyword>
<proteinExistence type="inferred from homology"/>
<sequence length="876" mass="95556">MTELGRHFNLDSETRMLQYTSCSFDPSILEIFGTLIHGGSVCIPTETARLNNIPQAIENLGVNTAVFVPSVLKLLHPDQIPGVTKLIIGGEKLTHSLIDLWAEKKQVINAYGPTETCVCSLANLRVSVRSLGANIGNTAIACRAWVVNPHNERQLMPIGAVGELWIEGPTVARGYLNNAAATEASFVSSLPWANAECGTSTRAYRTGDLVRYLSNGELLFLGRKDKQVKLNGHRVELEEIEAAICRSPLVAHASVQLLSVGGSSVLAAFLVPQGSTRRQQAGDDDICKLLRLSEGDLGAHLRDGLREQLPAYMIPEYMIPVNFIPLMPSGKIDQHRLAEILAQARLLSRKHSSGDNETAKEKAQALPDSYKTMQSLWANALDIPSSTISPTDRFLHLGGNSIRAMKLVSAARDCGIRLTVGEVLKNHTVEEISRIARSKIVRAAAIPKSPVQIDTPRTAYIPTWIQMVSVTTVGAFPEGNYTRIVIDLRGSLDLARLREASRSLVEKNEILRTQYRLRNGTIEAIVLDKTEVDVPVVHFDSRSQAVKHWESVSPDGCLDRQLVEFSYVVMNANSTHFALGLQHSQYDAWTVPLLLSQLQRIYHGLPISSGPPFSVYAARLPLESNAAAEAFWKAQLANLPMTSLRNNGLNDGGDADKPDGHFQRTIRLLPSPFTFATTIYAAWALVLSKHANTKRVVFGGAVSGRNIDMEGILDVVGPCINMIPFTVDVAGVITYLDVLQAVRDALIATVPFEAMPMPDILSRCTDWDPMAAFGSIVQHLDISFDVPPLEGIESGEVGGPGMLKWKYLEVRKQYGRCRATDIYVCSSTATGDAGAADVQLKFNPSVISPELAGALFDELCGHISAALQSPAQDIRK</sequence>
<evidence type="ECO:0000256" key="2">
    <source>
        <dbReference type="ARBA" id="ARBA00022553"/>
    </source>
</evidence>
<comment type="similarity">
    <text evidence="4">Belongs to the NRP synthetase family.</text>
</comment>
<dbReference type="PANTHER" id="PTHR45527">
    <property type="entry name" value="NONRIBOSOMAL PEPTIDE SYNTHETASE"/>
    <property type="match status" value="1"/>
</dbReference>
<dbReference type="SUPFAM" id="SSF56801">
    <property type="entry name" value="Acetyl-CoA synthetase-like"/>
    <property type="match status" value="1"/>
</dbReference>
<dbReference type="Pfam" id="PF00668">
    <property type="entry name" value="Condensation"/>
    <property type="match status" value="1"/>
</dbReference>
<dbReference type="VEuPathDB" id="FungiDB:BO97DRAFT_334182"/>
<dbReference type="Gene3D" id="1.10.1200.10">
    <property type="entry name" value="ACP-like"/>
    <property type="match status" value="1"/>
</dbReference>
<keyword evidence="1" id="KW-0596">Phosphopantetheine</keyword>
<dbReference type="InterPro" id="IPR001242">
    <property type="entry name" value="Condensation_dom"/>
</dbReference>
<evidence type="ECO:0000256" key="3">
    <source>
        <dbReference type="ARBA" id="ARBA00022598"/>
    </source>
</evidence>
<dbReference type="InterPro" id="IPR006162">
    <property type="entry name" value="Ppantetheine_attach_site"/>
</dbReference>
<reference evidence="6 7" key="1">
    <citation type="submission" date="2018-02" db="EMBL/GenBank/DDBJ databases">
        <title>The genomes of Aspergillus section Nigri reveals drivers in fungal speciation.</title>
        <authorList>
            <consortium name="DOE Joint Genome Institute"/>
            <person name="Vesth T.C."/>
            <person name="Nybo J."/>
            <person name="Theobald S."/>
            <person name="Brandl J."/>
            <person name="Frisvad J.C."/>
            <person name="Nielsen K.F."/>
            <person name="Lyhne E.K."/>
            <person name="Kogle M.E."/>
            <person name="Kuo A."/>
            <person name="Riley R."/>
            <person name="Clum A."/>
            <person name="Nolan M."/>
            <person name="Lipzen A."/>
            <person name="Salamov A."/>
            <person name="Henrissat B."/>
            <person name="Wiebenga A."/>
            <person name="De vries R.P."/>
            <person name="Grigoriev I.V."/>
            <person name="Mortensen U.H."/>
            <person name="Andersen M.R."/>
            <person name="Baker S.E."/>
        </authorList>
    </citation>
    <scope>NUCLEOTIDE SEQUENCE [LARGE SCALE GENOMIC DNA]</scope>
    <source>
        <strain evidence="6 7">CBS 101889</strain>
    </source>
</reference>
<dbReference type="PROSITE" id="PS00012">
    <property type="entry name" value="PHOSPHOPANTETHEINE"/>
    <property type="match status" value="1"/>
</dbReference>
<dbReference type="STRING" id="1450537.A0A395IBH1"/>
<dbReference type="Proteomes" id="UP000248961">
    <property type="component" value="Unassembled WGS sequence"/>
</dbReference>
<dbReference type="SUPFAM" id="SSF52777">
    <property type="entry name" value="CoA-dependent acyltransferases"/>
    <property type="match status" value="2"/>
</dbReference>
<evidence type="ECO:0000259" key="5">
    <source>
        <dbReference type="PROSITE" id="PS50075"/>
    </source>
</evidence>
<evidence type="ECO:0000313" key="7">
    <source>
        <dbReference type="Proteomes" id="UP000248961"/>
    </source>
</evidence>
<evidence type="ECO:0000256" key="1">
    <source>
        <dbReference type="ARBA" id="ARBA00022450"/>
    </source>
</evidence>
<dbReference type="InterPro" id="IPR042099">
    <property type="entry name" value="ANL_N_sf"/>
</dbReference>
<dbReference type="InterPro" id="IPR036736">
    <property type="entry name" value="ACP-like_sf"/>
</dbReference>
<dbReference type="GO" id="GO:0044550">
    <property type="term" value="P:secondary metabolite biosynthetic process"/>
    <property type="evidence" value="ECO:0007669"/>
    <property type="project" value="TreeGrafter"/>
</dbReference>
<evidence type="ECO:0000313" key="6">
    <source>
        <dbReference type="EMBL" id="RAL17315.1"/>
    </source>
</evidence>
<dbReference type="Gene3D" id="3.30.559.30">
    <property type="entry name" value="Nonribosomal peptide synthetase, condensation domain"/>
    <property type="match status" value="1"/>
</dbReference>
<dbReference type="Gene3D" id="3.30.300.30">
    <property type="match status" value="1"/>
</dbReference>
<dbReference type="Gene3D" id="3.40.50.12780">
    <property type="entry name" value="N-terminal domain of ligase-like"/>
    <property type="match status" value="1"/>
</dbReference>
<dbReference type="SUPFAM" id="SSF47336">
    <property type="entry name" value="ACP-like"/>
    <property type="match status" value="1"/>
</dbReference>
<dbReference type="GeneID" id="37195678"/>
<gene>
    <name evidence="6" type="ORF">BO97DRAFT_334182</name>
</gene>
<dbReference type="InterPro" id="IPR009081">
    <property type="entry name" value="PP-bd_ACP"/>
</dbReference>
<dbReference type="GO" id="GO:0016874">
    <property type="term" value="F:ligase activity"/>
    <property type="evidence" value="ECO:0007669"/>
    <property type="project" value="UniProtKB-KW"/>
</dbReference>
<feature type="domain" description="Carrier" evidence="5">
    <location>
        <begin position="364"/>
        <end position="440"/>
    </location>
</feature>
<dbReference type="EMBL" id="KZ824267">
    <property type="protein sequence ID" value="RAL17315.1"/>
    <property type="molecule type" value="Genomic_DNA"/>
</dbReference>
<dbReference type="GO" id="GO:0043041">
    <property type="term" value="P:amino acid activation for nonribosomal peptide biosynthetic process"/>
    <property type="evidence" value="ECO:0007669"/>
    <property type="project" value="TreeGrafter"/>
</dbReference>
<dbReference type="InterPro" id="IPR000873">
    <property type="entry name" value="AMP-dep_synth/lig_dom"/>
</dbReference>
<protein>
    <submittedName>
        <fullName evidence="6">Acetyl-CoA synthetase-like protein</fullName>
    </submittedName>
</protein>
<dbReference type="PROSITE" id="PS50075">
    <property type="entry name" value="CARRIER"/>
    <property type="match status" value="1"/>
</dbReference>
<keyword evidence="2" id="KW-0597">Phosphoprotein</keyword>
<dbReference type="Gene3D" id="3.30.559.10">
    <property type="entry name" value="Chloramphenicol acetyltransferase-like domain"/>
    <property type="match status" value="1"/>
</dbReference>